<dbReference type="AlphaFoldDB" id="A0A6C2U2T9"/>
<keyword evidence="2" id="KW-1185">Reference proteome</keyword>
<sequence length="141" mass="15806">MEIMISTSIIGLLASLALPSLNEAGKRARSKRFSHEIRTVAHAFMNYSIEEGGYPPDSTPGIMPKGMSSYLESFGWNEKTVIGGQWDWDHRVFGIRAAISVYGPDWNEDLMEKIDKTLDDGNLASGDFRKRSGGYMYIIEH</sequence>
<dbReference type="Proteomes" id="UP000366872">
    <property type="component" value="Unassembled WGS sequence"/>
</dbReference>
<dbReference type="InterPro" id="IPR045584">
    <property type="entry name" value="Pilin-like"/>
</dbReference>
<protein>
    <recommendedName>
        <fullName evidence="3">Type II secretion system protein G</fullName>
    </recommendedName>
</protein>
<dbReference type="Gene3D" id="3.30.700.10">
    <property type="entry name" value="Glycoprotein, Type 4 Pilin"/>
    <property type="match status" value="1"/>
</dbReference>
<dbReference type="SUPFAM" id="SSF54523">
    <property type="entry name" value="Pili subunits"/>
    <property type="match status" value="1"/>
</dbReference>
<gene>
    <name evidence="1" type="ORF">PDESU_02859</name>
</gene>
<evidence type="ECO:0008006" key="3">
    <source>
        <dbReference type="Google" id="ProtNLM"/>
    </source>
</evidence>
<accession>A0A6C2U2T9</accession>
<evidence type="ECO:0000313" key="2">
    <source>
        <dbReference type="Proteomes" id="UP000366872"/>
    </source>
</evidence>
<organism evidence="1 2">
    <name type="scientific">Pontiella desulfatans</name>
    <dbReference type="NCBI Taxonomy" id="2750659"/>
    <lineage>
        <taxon>Bacteria</taxon>
        <taxon>Pseudomonadati</taxon>
        <taxon>Kiritimatiellota</taxon>
        <taxon>Kiritimatiellia</taxon>
        <taxon>Kiritimatiellales</taxon>
        <taxon>Pontiellaceae</taxon>
        <taxon>Pontiella</taxon>
    </lineage>
</organism>
<reference evidence="1 2" key="1">
    <citation type="submission" date="2019-04" db="EMBL/GenBank/DDBJ databases">
        <authorList>
            <person name="Van Vliet M D."/>
        </authorList>
    </citation>
    <scope>NUCLEOTIDE SEQUENCE [LARGE SCALE GENOMIC DNA]</scope>
    <source>
        <strain evidence="1 2">F1</strain>
    </source>
</reference>
<name>A0A6C2U2T9_PONDE</name>
<evidence type="ECO:0000313" key="1">
    <source>
        <dbReference type="EMBL" id="VGO14300.1"/>
    </source>
</evidence>
<proteinExistence type="predicted"/>
<dbReference type="EMBL" id="CAAHFG010000001">
    <property type="protein sequence ID" value="VGO14300.1"/>
    <property type="molecule type" value="Genomic_DNA"/>
</dbReference>